<dbReference type="Proteomes" id="UP001195483">
    <property type="component" value="Unassembled WGS sequence"/>
</dbReference>
<reference evidence="2" key="2">
    <citation type="journal article" date="2021" name="Genome Biol. Evol.">
        <title>Developing a high-quality reference genome for a parasitic bivalve with doubly uniparental inheritance (Bivalvia: Unionida).</title>
        <authorList>
            <person name="Smith C.H."/>
        </authorList>
    </citation>
    <scope>NUCLEOTIDE SEQUENCE</scope>
    <source>
        <strain evidence="2">CHS0354</strain>
        <tissue evidence="2">Mantle</tissue>
    </source>
</reference>
<protein>
    <recommendedName>
        <fullName evidence="1">PH domain-containing protein</fullName>
    </recommendedName>
</protein>
<dbReference type="InterPro" id="IPR011993">
    <property type="entry name" value="PH-like_dom_sf"/>
</dbReference>
<dbReference type="SUPFAM" id="SSF50729">
    <property type="entry name" value="PH domain-like"/>
    <property type="match status" value="1"/>
</dbReference>
<dbReference type="Gene3D" id="2.30.29.30">
    <property type="entry name" value="Pleckstrin-homology domain (PH domain)/Phosphotyrosine-binding domain (PTB)"/>
    <property type="match status" value="1"/>
</dbReference>
<name>A0AAE0W1A8_9BIVA</name>
<evidence type="ECO:0000259" key="1">
    <source>
        <dbReference type="PROSITE" id="PS50003"/>
    </source>
</evidence>
<sequence>MKTMVGMVRVPCGSVNTYNKPWESSEVKSGSLLLLQQCGGKTRQAHVFVRVYRSSFERYAVIYKDQKFSAQSGYLSLKNCTVCRCEHNDNQLRVTLNNFEGNGLIFECRTKLEVQDWIDALQPNSLPTPHPNRSISPSLLPPIPRTLLMPSLAEESESEEGQ</sequence>
<evidence type="ECO:0000313" key="3">
    <source>
        <dbReference type="Proteomes" id="UP001195483"/>
    </source>
</evidence>
<comment type="caution">
    <text evidence="2">The sequence shown here is derived from an EMBL/GenBank/DDBJ whole genome shotgun (WGS) entry which is preliminary data.</text>
</comment>
<keyword evidence="3" id="KW-1185">Reference proteome</keyword>
<dbReference type="InterPro" id="IPR001849">
    <property type="entry name" value="PH_domain"/>
</dbReference>
<reference evidence="2" key="1">
    <citation type="journal article" date="2021" name="Genome Biol. Evol.">
        <title>A High-Quality Reference Genome for a Parasitic Bivalve with Doubly Uniparental Inheritance (Bivalvia: Unionida).</title>
        <authorList>
            <person name="Smith C.H."/>
        </authorList>
    </citation>
    <scope>NUCLEOTIDE SEQUENCE</scope>
    <source>
        <strain evidence="2">CHS0354</strain>
    </source>
</reference>
<dbReference type="PROSITE" id="PS50003">
    <property type="entry name" value="PH_DOMAIN"/>
    <property type="match status" value="1"/>
</dbReference>
<feature type="domain" description="PH" evidence="1">
    <location>
        <begin position="25"/>
        <end position="126"/>
    </location>
</feature>
<dbReference type="AlphaFoldDB" id="A0AAE0W1A8"/>
<gene>
    <name evidence="2" type="ORF">CHS0354_041880</name>
</gene>
<dbReference type="EMBL" id="JAEAOA010002351">
    <property type="protein sequence ID" value="KAK3597464.1"/>
    <property type="molecule type" value="Genomic_DNA"/>
</dbReference>
<proteinExistence type="predicted"/>
<evidence type="ECO:0000313" key="2">
    <source>
        <dbReference type="EMBL" id="KAK3597464.1"/>
    </source>
</evidence>
<dbReference type="Pfam" id="PF00169">
    <property type="entry name" value="PH"/>
    <property type="match status" value="1"/>
</dbReference>
<reference evidence="2" key="3">
    <citation type="submission" date="2023-05" db="EMBL/GenBank/DDBJ databases">
        <authorList>
            <person name="Smith C.H."/>
        </authorList>
    </citation>
    <scope>NUCLEOTIDE SEQUENCE</scope>
    <source>
        <strain evidence="2">CHS0354</strain>
        <tissue evidence="2">Mantle</tissue>
    </source>
</reference>
<accession>A0AAE0W1A8</accession>
<organism evidence="2 3">
    <name type="scientific">Potamilus streckersoni</name>
    <dbReference type="NCBI Taxonomy" id="2493646"/>
    <lineage>
        <taxon>Eukaryota</taxon>
        <taxon>Metazoa</taxon>
        <taxon>Spiralia</taxon>
        <taxon>Lophotrochozoa</taxon>
        <taxon>Mollusca</taxon>
        <taxon>Bivalvia</taxon>
        <taxon>Autobranchia</taxon>
        <taxon>Heteroconchia</taxon>
        <taxon>Palaeoheterodonta</taxon>
        <taxon>Unionida</taxon>
        <taxon>Unionoidea</taxon>
        <taxon>Unionidae</taxon>
        <taxon>Ambleminae</taxon>
        <taxon>Lampsilini</taxon>
        <taxon>Potamilus</taxon>
    </lineage>
</organism>
<dbReference type="SMART" id="SM00233">
    <property type="entry name" value="PH"/>
    <property type="match status" value="1"/>
</dbReference>